<dbReference type="RefSeq" id="WP_265375774.1">
    <property type="nucleotide sequence ID" value="NZ_JAMQPV010000001.1"/>
</dbReference>
<gene>
    <name evidence="9" type="ORF">ND812_12905</name>
</gene>
<dbReference type="InterPro" id="IPR036291">
    <property type="entry name" value="NAD(P)-bd_dom_sf"/>
</dbReference>
<evidence type="ECO:0000313" key="9">
    <source>
        <dbReference type="EMBL" id="MCW7462991.1"/>
    </source>
</evidence>
<keyword evidence="7" id="KW-0472">Membrane</keyword>
<evidence type="ECO:0000313" key="10">
    <source>
        <dbReference type="Proteomes" id="UP001209737"/>
    </source>
</evidence>
<dbReference type="EMBL" id="JAMQPV010000001">
    <property type="protein sequence ID" value="MCW7462991.1"/>
    <property type="molecule type" value="Genomic_DNA"/>
</dbReference>
<evidence type="ECO:0000256" key="5">
    <source>
        <dbReference type="ARBA" id="ARBA00048200"/>
    </source>
</evidence>
<proteinExistence type="inferred from homology"/>
<dbReference type="Pfam" id="PF04321">
    <property type="entry name" value="RmlD_sub_bind"/>
    <property type="match status" value="1"/>
</dbReference>
<comment type="similarity">
    <text evidence="2 6">Belongs to the dTDP-4-dehydrorhamnose reductase family.</text>
</comment>
<dbReference type="InterPro" id="IPR029903">
    <property type="entry name" value="RmlD-like-bd"/>
</dbReference>
<dbReference type="Proteomes" id="UP001209737">
    <property type="component" value="Unassembled WGS sequence"/>
</dbReference>
<comment type="catalytic activity">
    <reaction evidence="5">
        <text>dTDP-beta-L-rhamnose + NADP(+) = dTDP-4-dehydro-beta-L-rhamnose + NADPH + H(+)</text>
        <dbReference type="Rhea" id="RHEA:21796"/>
        <dbReference type="ChEBI" id="CHEBI:15378"/>
        <dbReference type="ChEBI" id="CHEBI:57510"/>
        <dbReference type="ChEBI" id="CHEBI:57783"/>
        <dbReference type="ChEBI" id="CHEBI:58349"/>
        <dbReference type="ChEBI" id="CHEBI:62830"/>
        <dbReference type="EC" id="1.1.1.133"/>
    </reaction>
</comment>
<evidence type="ECO:0000256" key="4">
    <source>
        <dbReference type="ARBA" id="ARBA00017099"/>
    </source>
</evidence>
<evidence type="ECO:0000256" key="3">
    <source>
        <dbReference type="ARBA" id="ARBA00012929"/>
    </source>
</evidence>
<reference evidence="9 10" key="1">
    <citation type="submission" date="2022-06" db="EMBL/GenBank/DDBJ databases">
        <title>Leptospira isolates from biofilms formed at urban environments.</title>
        <authorList>
            <person name="Ribeiro P.S."/>
            <person name="Sousa T."/>
            <person name="Carvalho N."/>
            <person name="Aburjaile F."/>
            <person name="Neves F."/>
            <person name="Oliveira D."/>
            <person name="Blanco L."/>
            <person name="Lima J."/>
            <person name="Costa F."/>
            <person name="Brenig B."/>
            <person name="Soares S."/>
            <person name="Ramos R."/>
            <person name="Goes-Neto A."/>
            <person name="Matiuzzi M."/>
            <person name="Azevedo V."/>
            <person name="Ristow P."/>
        </authorList>
    </citation>
    <scope>NUCLEOTIDE SEQUENCE [LARGE SCALE GENOMIC DNA]</scope>
    <source>
        <strain evidence="9 10">VSF25</strain>
    </source>
</reference>
<evidence type="ECO:0000259" key="8">
    <source>
        <dbReference type="Pfam" id="PF04321"/>
    </source>
</evidence>
<keyword evidence="6" id="KW-0521">NADP</keyword>
<comment type="caution">
    <text evidence="9">The sequence shown here is derived from an EMBL/GenBank/DDBJ whole genome shotgun (WGS) entry which is preliminary data.</text>
</comment>
<dbReference type="SUPFAM" id="SSF51735">
    <property type="entry name" value="NAD(P)-binding Rossmann-fold domains"/>
    <property type="match status" value="1"/>
</dbReference>
<evidence type="ECO:0000256" key="2">
    <source>
        <dbReference type="ARBA" id="ARBA00010944"/>
    </source>
</evidence>
<evidence type="ECO:0000256" key="7">
    <source>
        <dbReference type="SAM" id="Phobius"/>
    </source>
</evidence>
<comment type="function">
    <text evidence="6">Catalyzes the reduction of dTDP-6-deoxy-L-lyxo-4-hexulose to yield dTDP-L-rhamnose.</text>
</comment>
<protein>
    <recommendedName>
        <fullName evidence="4 6">dTDP-4-dehydrorhamnose reductase</fullName>
        <ecNumber evidence="3 6">1.1.1.133</ecNumber>
    </recommendedName>
</protein>
<comment type="pathway">
    <text evidence="1 6">Carbohydrate biosynthesis; dTDP-L-rhamnose biosynthesis.</text>
</comment>
<keyword evidence="7" id="KW-1133">Transmembrane helix</keyword>
<keyword evidence="10" id="KW-1185">Reference proteome</keyword>
<evidence type="ECO:0000256" key="6">
    <source>
        <dbReference type="RuleBase" id="RU364082"/>
    </source>
</evidence>
<feature type="domain" description="RmlD-like substrate binding" evidence="8">
    <location>
        <begin position="4"/>
        <end position="283"/>
    </location>
</feature>
<keyword evidence="6" id="KW-0560">Oxidoreductase</keyword>
<dbReference type="PANTHER" id="PTHR10491:SF4">
    <property type="entry name" value="METHIONINE ADENOSYLTRANSFERASE 2 SUBUNIT BETA"/>
    <property type="match status" value="1"/>
</dbReference>
<dbReference type="PANTHER" id="PTHR10491">
    <property type="entry name" value="DTDP-4-DEHYDRORHAMNOSE REDUCTASE"/>
    <property type="match status" value="1"/>
</dbReference>
<sequence>MESNVLIVGGDSQIGLAIASELKSKNISYWKTTRREEDLGNKTLYLDLDKNVENWNPPEFISTVIFCATVKPKEKQNSGLNTLNNSSTILLAKKFQSQGSFVIFLSTNSVYDGSVAFTNSTVEVCPRNNYGFDKAVTEKELIGLGDNISILRISKVVTSNMPIFLSWIHSWGEGKPVFPFDDMVMAPISISFVVILVLTIMKNKIKGIVQASADRDITYSEAAFYLAEQLGIEKSLISPSSYINAGISFSPAHTTLDSVRLKNDLLIDPPSPFEAIDEFLTHIKN</sequence>
<evidence type="ECO:0000256" key="1">
    <source>
        <dbReference type="ARBA" id="ARBA00004781"/>
    </source>
</evidence>
<dbReference type="EC" id="1.1.1.133" evidence="3 6"/>
<dbReference type="Gene3D" id="3.40.50.720">
    <property type="entry name" value="NAD(P)-binding Rossmann-like Domain"/>
    <property type="match status" value="1"/>
</dbReference>
<keyword evidence="7" id="KW-0812">Transmembrane</keyword>
<name>A0ABT3LZ37_9LEPT</name>
<accession>A0ABT3LZ37</accession>
<feature type="transmembrane region" description="Helical" evidence="7">
    <location>
        <begin position="183"/>
        <end position="201"/>
    </location>
</feature>
<dbReference type="InterPro" id="IPR005913">
    <property type="entry name" value="dTDP_dehydrorham_reduct"/>
</dbReference>
<organism evidence="9 10">
    <name type="scientific">Leptospira limi</name>
    <dbReference type="NCBI Taxonomy" id="2950023"/>
    <lineage>
        <taxon>Bacteria</taxon>
        <taxon>Pseudomonadati</taxon>
        <taxon>Spirochaetota</taxon>
        <taxon>Spirochaetia</taxon>
        <taxon>Leptospirales</taxon>
        <taxon>Leptospiraceae</taxon>
        <taxon>Leptospira</taxon>
    </lineage>
</organism>